<accession>A0A381FKW4</accession>
<feature type="signal peptide" evidence="2">
    <location>
        <begin position="1"/>
        <end position="18"/>
    </location>
</feature>
<evidence type="ECO:0000313" key="3">
    <source>
        <dbReference type="EMBL" id="SUX47211.1"/>
    </source>
</evidence>
<reference evidence="3 4" key="1">
    <citation type="submission" date="2018-06" db="EMBL/GenBank/DDBJ databases">
        <authorList>
            <consortium name="Pathogen Informatics"/>
            <person name="Doyle S."/>
        </authorList>
    </citation>
    <scope>NUCLEOTIDE SEQUENCE [LARGE SCALE GENOMIC DNA]</scope>
    <source>
        <strain evidence="3 4">NCTC13532</strain>
    </source>
</reference>
<proteinExistence type="predicted"/>
<evidence type="ECO:0000313" key="4">
    <source>
        <dbReference type="Proteomes" id="UP000254282"/>
    </source>
</evidence>
<keyword evidence="2" id="KW-0732">Signal</keyword>
<gene>
    <name evidence="3" type="ORF">NCTC13532_02772</name>
</gene>
<dbReference type="EMBL" id="UFVR01000004">
    <property type="protein sequence ID" value="SUX47211.1"/>
    <property type="molecule type" value="Genomic_DNA"/>
</dbReference>
<evidence type="ECO:0000256" key="2">
    <source>
        <dbReference type="SAM" id="SignalP"/>
    </source>
</evidence>
<evidence type="ECO:0000256" key="1">
    <source>
        <dbReference type="SAM" id="Coils"/>
    </source>
</evidence>
<dbReference type="RefSeq" id="WP_115620703.1">
    <property type="nucleotide sequence ID" value="NZ_UFVR01000004.1"/>
</dbReference>
<feature type="coiled-coil region" evidence="1">
    <location>
        <begin position="380"/>
        <end position="407"/>
    </location>
</feature>
<evidence type="ECO:0008006" key="5">
    <source>
        <dbReference type="Google" id="ProtNLM"/>
    </source>
</evidence>
<protein>
    <recommendedName>
        <fullName evidence="5">Peptidase S74 domain-containing protein</fullName>
    </recommendedName>
</protein>
<keyword evidence="1" id="KW-0175">Coiled coil</keyword>
<dbReference type="AlphaFoldDB" id="A0A381FKW4"/>
<organism evidence="3 4">
    <name type="scientific">Chryseobacterium indoltheticum</name>
    <dbReference type="NCBI Taxonomy" id="254"/>
    <lineage>
        <taxon>Bacteria</taxon>
        <taxon>Pseudomonadati</taxon>
        <taxon>Bacteroidota</taxon>
        <taxon>Flavobacteriia</taxon>
        <taxon>Flavobacteriales</taxon>
        <taxon>Weeksellaceae</taxon>
        <taxon>Chryseobacterium group</taxon>
        <taxon>Chryseobacterium</taxon>
    </lineage>
</organism>
<feature type="chain" id="PRO_5016706751" description="Peptidase S74 domain-containing protein" evidence="2">
    <location>
        <begin position="19"/>
        <end position="413"/>
    </location>
</feature>
<name>A0A381FKW4_9FLAO</name>
<sequence>MKKIIYFLLLFFLQQSFAQTFLNFTTTGTQAQYVPVVFRSITSDQGNRSFFISRPYIHENRDYLAHGTLAVTGIGHAWGSNGNGLRIDNFSIGYEAATWKSKVISFVGRVICSQATNDVIIFLRGGTKYYYGNADLIANTGSYQDGAGQSLSTVSIHDPLYNLPKGSYVGSFDINAKTSNFAVVDNGNVGIGTSAPTEKLTVSGGHVNSLMLLHSSGDGANQPANLALWASEPLETYTGVGIGNNIKNYNGSQSFTLINPSTGGSYVRLLDNKMNFNLVSNSGSKQEVVTIIGNGNVGIGVSNPLNKLDVNGVVHAKEVKVDLLNWPDYVFKKEYGLMPLAEVEKFIKENGHLSNIPSASEVEKDGVKLGEMNAKFLEKIEELTLYVIQLNKEIKQLREENKKFEANMQSISK</sequence>
<dbReference type="Proteomes" id="UP000254282">
    <property type="component" value="Unassembled WGS sequence"/>
</dbReference>